<organism evidence="3 4">
    <name type="scientific">Poriferisphaera corsica</name>
    <dbReference type="NCBI Taxonomy" id="2528020"/>
    <lineage>
        <taxon>Bacteria</taxon>
        <taxon>Pseudomonadati</taxon>
        <taxon>Planctomycetota</taxon>
        <taxon>Phycisphaerae</taxon>
        <taxon>Phycisphaerales</taxon>
        <taxon>Phycisphaeraceae</taxon>
        <taxon>Poriferisphaera</taxon>
    </lineage>
</organism>
<dbReference type="Gene3D" id="1.10.357.10">
    <property type="entry name" value="Tetracycline Repressor, domain 2"/>
    <property type="match status" value="1"/>
</dbReference>
<feature type="domain" description="HTH tetR-type" evidence="2">
    <location>
        <begin position="8"/>
        <end position="48"/>
    </location>
</feature>
<protein>
    <submittedName>
        <fullName evidence="3">Nucleoid occlusion factor SlmA</fullName>
    </submittedName>
</protein>
<dbReference type="Proteomes" id="UP000317369">
    <property type="component" value="Chromosome"/>
</dbReference>
<dbReference type="KEGG" id="pcor:KS4_14330"/>
<keyword evidence="4" id="KW-1185">Reference proteome</keyword>
<reference evidence="3 4" key="1">
    <citation type="submission" date="2019-02" db="EMBL/GenBank/DDBJ databases">
        <title>Deep-cultivation of Planctomycetes and their phenomic and genomic characterization uncovers novel biology.</title>
        <authorList>
            <person name="Wiegand S."/>
            <person name="Jogler M."/>
            <person name="Boedeker C."/>
            <person name="Pinto D."/>
            <person name="Vollmers J."/>
            <person name="Rivas-Marin E."/>
            <person name="Kohn T."/>
            <person name="Peeters S.H."/>
            <person name="Heuer A."/>
            <person name="Rast P."/>
            <person name="Oberbeckmann S."/>
            <person name="Bunk B."/>
            <person name="Jeske O."/>
            <person name="Meyerdierks A."/>
            <person name="Storesund J.E."/>
            <person name="Kallscheuer N."/>
            <person name="Luecker S."/>
            <person name="Lage O.M."/>
            <person name="Pohl T."/>
            <person name="Merkel B.J."/>
            <person name="Hornburger P."/>
            <person name="Mueller R.-W."/>
            <person name="Bruemmer F."/>
            <person name="Labrenz M."/>
            <person name="Spormann A.M."/>
            <person name="Op den Camp H."/>
            <person name="Overmann J."/>
            <person name="Amann R."/>
            <person name="Jetten M.S.M."/>
            <person name="Mascher T."/>
            <person name="Medema M.H."/>
            <person name="Devos D.P."/>
            <person name="Kaster A.-K."/>
            <person name="Ovreas L."/>
            <person name="Rohde M."/>
            <person name="Galperin M.Y."/>
            <person name="Jogler C."/>
        </authorList>
    </citation>
    <scope>NUCLEOTIDE SEQUENCE [LARGE SCALE GENOMIC DNA]</scope>
    <source>
        <strain evidence="3 4">KS4</strain>
    </source>
</reference>
<evidence type="ECO:0000256" key="1">
    <source>
        <dbReference type="ARBA" id="ARBA00023125"/>
    </source>
</evidence>
<dbReference type="InterPro" id="IPR001647">
    <property type="entry name" value="HTH_TetR"/>
</dbReference>
<keyword evidence="1" id="KW-0238">DNA-binding</keyword>
<dbReference type="AlphaFoldDB" id="A0A517YT21"/>
<dbReference type="GO" id="GO:0003677">
    <property type="term" value="F:DNA binding"/>
    <property type="evidence" value="ECO:0007669"/>
    <property type="project" value="UniProtKB-KW"/>
</dbReference>
<evidence type="ECO:0000313" key="3">
    <source>
        <dbReference type="EMBL" id="QDU33387.1"/>
    </source>
</evidence>
<dbReference type="InterPro" id="IPR009057">
    <property type="entry name" value="Homeodomain-like_sf"/>
</dbReference>
<proteinExistence type="predicted"/>
<name>A0A517YT21_9BACT</name>
<evidence type="ECO:0000259" key="2">
    <source>
        <dbReference type="Pfam" id="PF00440"/>
    </source>
</evidence>
<sequence>MFLPIVAKTFVELGYRRSTTAEIAGRCGVQENVLYRIWPNKKAMFLAAIGFNREVTTTTWRGVVEAAEESQGKKRGGRSAAEMILEHEAGHHGDWGLHRLAFAGLNEIDDEEILLALQGMYETFVGFIVDVVAKHREAAGLQKKTKGDLEVLAWGFVGLATAADIGRDLRLMDGKKRAKLMRELGGVLLK</sequence>
<dbReference type="SUPFAM" id="SSF46689">
    <property type="entry name" value="Homeodomain-like"/>
    <property type="match status" value="1"/>
</dbReference>
<gene>
    <name evidence="3" type="primary">slmA_2</name>
    <name evidence="3" type="ORF">KS4_14330</name>
</gene>
<evidence type="ECO:0000313" key="4">
    <source>
        <dbReference type="Proteomes" id="UP000317369"/>
    </source>
</evidence>
<dbReference type="Pfam" id="PF00440">
    <property type="entry name" value="TetR_N"/>
    <property type="match status" value="1"/>
</dbReference>
<dbReference type="EMBL" id="CP036425">
    <property type="protein sequence ID" value="QDU33387.1"/>
    <property type="molecule type" value="Genomic_DNA"/>
</dbReference>
<dbReference type="RefSeq" id="WP_200761652.1">
    <property type="nucleotide sequence ID" value="NZ_CP036425.1"/>
</dbReference>
<accession>A0A517YT21</accession>